<dbReference type="InterPro" id="IPR011010">
    <property type="entry name" value="DNA_brk_join_enz"/>
</dbReference>
<evidence type="ECO:0000256" key="1">
    <source>
        <dbReference type="ARBA" id="ARBA00008857"/>
    </source>
</evidence>
<dbReference type="PROSITE" id="PS51898">
    <property type="entry name" value="TYR_RECOMBINASE"/>
    <property type="match status" value="1"/>
</dbReference>
<evidence type="ECO:0000313" key="7">
    <source>
        <dbReference type="Proteomes" id="UP000182870"/>
    </source>
</evidence>
<dbReference type="Proteomes" id="UP000182870">
    <property type="component" value="Unassembled WGS sequence"/>
</dbReference>
<dbReference type="Pfam" id="PF00589">
    <property type="entry name" value="Phage_integrase"/>
    <property type="match status" value="1"/>
</dbReference>
<dbReference type="RefSeq" id="WP_074560523.1">
    <property type="nucleotide sequence ID" value="NZ_FNKE01000001.1"/>
</dbReference>
<dbReference type="Gene3D" id="1.10.150.130">
    <property type="match status" value="1"/>
</dbReference>
<protein>
    <submittedName>
        <fullName evidence="6">Phage integrase, N-terminal SAM-like domain</fullName>
    </submittedName>
</protein>
<dbReference type="AlphaFoldDB" id="A0A1H0YRR0"/>
<dbReference type="PANTHER" id="PTHR30349:SF64">
    <property type="entry name" value="PROPHAGE INTEGRASE INTD-RELATED"/>
    <property type="match status" value="1"/>
</dbReference>
<dbReference type="InterPro" id="IPR050090">
    <property type="entry name" value="Tyrosine_recombinase_XerCD"/>
</dbReference>
<dbReference type="GO" id="GO:0006310">
    <property type="term" value="P:DNA recombination"/>
    <property type="evidence" value="ECO:0007669"/>
    <property type="project" value="UniProtKB-KW"/>
</dbReference>
<keyword evidence="3" id="KW-0238">DNA-binding</keyword>
<dbReference type="PANTHER" id="PTHR30349">
    <property type="entry name" value="PHAGE INTEGRASE-RELATED"/>
    <property type="match status" value="1"/>
</dbReference>
<dbReference type="GO" id="GO:0003677">
    <property type="term" value="F:DNA binding"/>
    <property type="evidence" value="ECO:0007669"/>
    <property type="project" value="UniProtKB-KW"/>
</dbReference>
<evidence type="ECO:0000313" key="6">
    <source>
        <dbReference type="EMBL" id="SDQ17546.1"/>
    </source>
</evidence>
<keyword evidence="2" id="KW-0229">DNA integration</keyword>
<evidence type="ECO:0000259" key="5">
    <source>
        <dbReference type="PROSITE" id="PS51898"/>
    </source>
</evidence>
<feature type="domain" description="Tyr recombinase" evidence="5">
    <location>
        <begin position="176"/>
        <end position="379"/>
    </location>
</feature>
<proteinExistence type="inferred from homology"/>
<dbReference type="InterPro" id="IPR010998">
    <property type="entry name" value="Integrase_recombinase_N"/>
</dbReference>
<dbReference type="Gene3D" id="1.10.443.10">
    <property type="entry name" value="Intergrase catalytic core"/>
    <property type="match status" value="1"/>
</dbReference>
<accession>A0A1H0YRR0</accession>
<dbReference type="OrthoDB" id="9801717at2"/>
<sequence length="386" mass="44853">MKYNKTKYPNIYTYETKKGKRYYVRRNFKINGKKKEATASNLKTLAEARHALAEIENKIANGDYDPRKNMTVNDYWQIYSGNRIKTGRWAPDTIANKESQYRVCFKDRFGSVKLKDIERTDYEQFIAQLLKRYTRISVIQIHGIFDAMINDAVVNGYLDRNPLSKIFIGKSVIPAKEKSFPLEDFKTWDKCARKVLDIYNYTIVRLTYFGARRSEVMGIRISSLKLIGTRFRILLDDSRTFRRPNGKGMKTKGSERYMIVDEETTTMLQKCIEITKEIAKKAGRILSRNDYLFLDDGKRCRADAGKPVTPTRVYTNFKRVNKHCEVHVTPHMMRHFFTTQAIIAGVSIEHMAAALGHSTSYMTQKYTHIKDEVASEVTDSFLRAIQ</sequence>
<keyword evidence="4" id="KW-0233">DNA recombination</keyword>
<dbReference type="Pfam" id="PF14659">
    <property type="entry name" value="Phage_int_SAM_3"/>
    <property type="match status" value="1"/>
</dbReference>
<comment type="similarity">
    <text evidence="1">Belongs to the 'phage' integrase family.</text>
</comment>
<organism evidence="6 7">
    <name type="scientific">Streptococcus equinus</name>
    <name type="common">Streptococcus bovis</name>
    <dbReference type="NCBI Taxonomy" id="1335"/>
    <lineage>
        <taxon>Bacteria</taxon>
        <taxon>Bacillati</taxon>
        <taxon>Bacillota</taxon>
        <taxon>Bacilli</taxon>
        <taxon>Lactobacillales</taxon>
        <taxon>Streptococcaceae</taxon>
        <taxon>Streptococcus</taxon>
    </lineage>
</organism>
<gene>
    <name evidence="6" type="ORF">SAMN05216392_0814</name>
</gene>
<dbReference type="CDD" id="cd00397">
    <property type="entry name" value="DNA_BRE_C"/>
    <property type="match status" value="1"/>
</dbReference>
<dbReference type="EMBL" id="FNKE01000001">
    <property type="protein sequence ID" value="SDQ17546.1"/>
    <property type="molecule type" value="Genomic_DNA"/>
</dbReference>
<dbReference type="InterPro" id="IPR004107">
    <property type="entry name" value="Integrase_SAM-like_N"/>
</dbReference>
<dbReference type="GO" id="GO:0015074">
    <property type="term" value="P:DNA integration"/>
    <property type="evidence" value="ECO:0007669"/>
    <property type="project" value="UniProtKB-KW"/>
</dbReference>
<evidence type="ECO:0000256" key="3">
    <source>
        <dbReference type="ARBA" id="ARBA00023125"/>
    </source>
</evidence>
<evidence type="ECO:0000256" key="4">
    <source>
        <dbReference type="ARBA" id="ARBA00023172"/>
    </source>
</evidence>
<dbReference type="SUPFAM" id="SSF56349">
    <property type="entry name" value="DNA breaking-rejoining enzymes"/>
    <property type="match status" value="1"/>
</dbReference>
<evidence type="ECO:0000256" key="2">
    <source>
        <dbReference type="ARBA" id="ARBA00022908"/>
    </source>
</evidence>
<dbReference type="InterPro" id="IPR013762">
    <property type="entry name" value="Integrase-like_cat_sf"/>
</dbReference>
<dbReference type="InterPro" id="IPR002104">
    <property type="entry name" value="Integrase_catalytic"/>
</dbReference>
<name>A0A1H0YRR0_STREI</name>
<reference evidence="6 7" key="1">
    <citation type="submission" date="2016-10" db="EMBL/GenBank/DDBJ databases">
        <authorList>
            <person name="de Groot N.N."/>
        </authorList>
    </citation>
    <scope>NUCLEOTIDE SEQUENCE [LARGE SCALE GENOMIC DNA]</scope>
    <source>
        <strain evidence="6 7">Sb05</strain>
    </source>
</reference>